<dbReference type="Proteomes" id="UP000199306">
    <property type="component" value="Unassembled WGS sequence"/>
</dbReference>
<dbReference type="Gene3D" id="2.60.40.10">
    <property type="entry name" value="Immunoglobulins"/>
    <property type="match status" value="1"/>
</dbReference>
<accession>A0A1I5UCK7</accession>
<dbReference type="NCBIfam" id="NF045639">
    <property type="entry name" value="GCX_COOH"/>
    <property type="match status" value="1"/>
</dbReference>
<organism evidence="1 2">
    <name type="scientific">Pseudarcicella hirudinis</name>
    <dbReference type="NCBI Taxonomy" id="1079859"/>
    <lineage>
        <taxon>Bacteria</taxon>
        <taxon>Pseudomonadati</taxon>
        <taxon>Bacteroidota</taxon>
        <taxon>Cytophagia</taxon>
        <taxon>Cytophagales</taxon>
        <taxon>Flectobacillaceae</taxon>
        <taxon>Pseudarcicella</taxon>
    </lineage>
</organism>
<dbReference type="GO" id="GO:0008237">
    <property type="term" value="F:metallopeptidase activity"/>
    <property type="evidence" value="ECO:0007669"/>
    <property type="project" value="InterPro"/>
</dbReference>
<dbReference type="SUPFAM" id="SSF49265">
    <property type="entry name" value="Fibronectin type III"/>
    <property type="match status" value="1"/>
</dbReference>
<dbReference type="STRING" id="1079859.SAMN04515674_107106"/>
<dbReference type="OrthoDB" id="6278496at2"/>
<evidence type="ECO:0000313" key="1">
    <source>
        <dbReference type="EMBL" id="SFP92942.1"/>
    </source>
</evidence>
<dbReference type="AlphaFoldDB" id="A0A1I5UCK7"/>
<evidence type="ECO:0000313" key="2">
    <source>
        <dbReference type="Proteomes" id="UP000199306"/>
    </source>
</evidence>
<dbReference type="InterPro" id="IPR055015">
    <property type="entry name" value="GCX_COOH"/>
</dbReference>
<sequence>MKKYIFIILLQSFLLEPLLIFSQTNPPQTCNVSSISVGQMQANEEFIKSLNNKSRLSGEGSVITYIPIKPHIYQYSNGTGGTTLEALNRNLAALNAYFINSRIQFYFCGTSVDYINNDTYATINETNINSAGFQDTYFNDKNAINLLSPINGPAQGALPSSQSNCNPSNVVYVPSGSLKNFTYIMVHEFGHYFNLYHTHDRDFGQELVTRLGGANCSTTGDLLCDTPADPFGLPGTPAAFGVDCSYSGTLRDANGDLYHPPTDNIMSYYYPDCLTNLTMGQYDRIVGGLQIRQNAVCPADLGLNSYDFSCPSTTLTAPNNLLVSKTSQRINLTWVDNSVNELGFIIERSLSQTSDFKAIAGVAPNVTSYSDTTAISGNTYYYRLKASNTTNNYSSIAILAASNCPINQNLSMEVTGGSTLLFSASSAINSTSSISGVGTNVTYKASSIELNVGFGVEAGSLFESFVQPCSSSNLRESAEPIMVKMEESSGNIYAYPNPSRNKEFIIEYELAEPSFISLSLINFMGQQMKTIVDNQFEGNGIHHVFVEAKNLDAGNYICVLKSSKETKIKRIIID</sequence>
<dbReference type="EMBL" id="FOXH01000007">
    <property type="protein sequence ID" value="SFP92942.1"/>
    <property type="molecule type" value="Genomic_DNA"/>
</dbReference>
<dbReference type="SUPFAM" id="SSF55486">
    <property type="entry name" value="Metalloproteases ('zincins'), catalytic domain"/>
    <property type="match status" value="1"/>
</dbReference>
<proteinExistence type="predicted"/>
<dbReference type="InterPro" id="IPR024079">
    <property type="entry name" value="MetalloPept_cat_dom_sf"/>
</dbReference>
<reference evidence="1 2" key="1">
    <citation type="submission" date="2016-10" db="EMBL/GenBank/DDBJ databases">
        <authorList>
            <person name="de Groot N.N."/>
        </authorList>
    </citation>
    <scope>NUCLEOTIDE SEQUENCE [LARGE SCALE GENOMIC DNA]</scope>
    <source>
        <strain evidence="2">E92,LMG 26720,CCM 7988</strain>
    </source>
</reference>
<name>A0A1I5UCK7_9BACT</name>
<dbReference type="InterPro" id="IPR013783">
    <property type="entry name" value="Ig-like_fold"/>
</dbReference>
<dbReference type="CDD" id="cd00063">
    <property type="entry name" value="FN3"/>
    <property type="match status" value="1"/>
</dbReference>
<dbReference type="NCBIfam" id="TIGR04183">
    <property type="entry name" value="Por_Secre_tail"/>
    <property type="match status" value="1"/>
</dbReference>
<dbReference type="Gene3D" id="3.40.390.10">
    <property type="entry name" value="Collagenase (Catalytic Domain)"/>
    <property type="match status" value="1"/>
</dbReference>
<keyword evidence="2" id="KW-1185">Reference proteome</keyword>
<dbReference type="InterPro" id="IPR036116">
    <property type="entry name" value="FN3_sf"/>
</dbReference>
<dbReference type="RefSeq" id="WP_092017737.1">
    <property type="nucleotide sequence ID" value="NZ_FOXH01000007.1"/>
</dbReference>
<protein>
    <submittedName>
        <fullName evidence="1">Por secretion system C-terminal sorting domain-containing protein</fullName>
    </submittedName>
</protein>
<gene>
    <name evidence="1" type="ORF">SAMN04515674_107106</name>
</gene>
<dbReference type="InterPro" id="IPR003961">
    <property type="entry name" value="FN3_dom"/>
</dbReference>
<dbReference type="InterPro" id="IPR026444">
    <property type="entry name" value="Secre_tail"/>
</dbReference>